<feature type="region of interest" description="Disordered" evidence="1">
    <location>
        <begin position="147"/>
        <end position="167"/>
    </location>
</feature>
<gene>
    <name evidence="2" type="ORF">Tci_007637</name>
</gene>
<dbReference type="AlphaFoldDB" id="A0A6L2JFV6"/>
<reference evidence="2" key="1">
    <citation type="journal article" date="2019" name="Sci. Rep.">
        <title>Draft genome of Tanacetum cinerariifolium, the natural source of mosquito coil.</title>
        <authorList>
            <person name="Yamashiro T."/>
            <person name="Shiraishi A."/>
            <person name="Satake H."/>
            <person name="Nakayama K."/>
        </authorList>
    </citation>
    <scope>NUCLEOTIDE SEQUENCE</scope>
</reference>
<organism evidence="2">
    <name type="scientific">Tanacetum cinerariifolium</name>
    <name type="common">Dalmatian daisy</name>
    <name type="synonym">Chrysanthemum cinerariifolium</name>
    <dbReference type="NCBI Taxonomy" id="118510"/>
    <lineage>
        <taxon>Eukaryota</taxon>
        <taxon>Viridiplantae</taxon>
        <taxon>Streptophyta</taxon>
        <taxon>Embryophyta</taxon>
        <taxon>Tracheophyta</taxon>
        <taxon>Spermatophyta</taxon>
        <taxon>Magnoliopsida</taxon>
        <taxon>eudicotyledons</taxon>
        <taxon>Gunneridae</taxon>
        <taxon>Pentapetalae</taxon>
        <taxon>asterids</taxon>
        <taxon>campanulids</taxon>
        <taxon>Asterales</taxon>
        <taxon>Asteraceae</taxon>
        <taxon>Asteroideae</taxon>
        <taxon>Anthemideae</taxon>
        <taxon>Anthemidinae</taxon>
        <taxon>Tanacetum</taxon>
    </lineage>
</organism>
<feature type="region of interest" description="Disordered" evidence="1">
    <location>
        <begin position="293"/>
        <end position="335"/>
    </location>
</feature>
<feature type="compositionally biased region" description="Basic and acidic residues" evidence="1">
    <location>
        <begin position="122"/>
        <end position="133"/>
    </location>
</feature>
<comment type="caution">
    <text evidence="2">The sequence shown here is derived from an EMBL/GenBank/DDBJ whole genome shotgun (WGS) entry which is preliminary data.</text>
</comment>
<accession>A0A6L2JFV6</accession>
<feature type="compositionally biased region" description="Basic and acidic residues" evidence="1">
    <location>
        <begin position="238"/>
        <end position="249"/>
    </location>
</feature>
<evidence type="ECO:0000313" key="2">
    <source>
        <dbReference type="EMBL" id="GEU35659.1"/>
    </source>
</evidence>
<feature type="region of interest" description="Disordered" evidence="1">
    <location>
        <begin position="112"/>
        <end position="133"/>
    </location>
</feature>
<sequence length="490" mass="56079">MVAYLEKSDDNTEFHQIVDFLSSCSINYALIGFNDEDGITCLKNDNIFENLALMGYEPFSTKLTFKKDEVVHQEGSDSVERAITTDVSLEAAQANGNILKTQTTAIPNVDIPQEMDTCGSPRRQETMGEGHTSRIKEGRMEHTVELTNTVPPTPHDSPLTRGYTPRSNKGRLKLEELIYLCTTLSNRVSTLENELSSTKVVYHKGFITLTNKVKKLETQLKQKRSRAVIHSSDEEEPREVQETAKPLKDDDATFAKTLLNIKRSTSKDKRKGIMQEVELPKKIKKREMIQLSLDEDQQREVQETSKPSKNDDDATLAETLPNIKRSKAKDKGKGIMQEAELPKKIKKKEMILLSLDEHHLVIVENKIVKKGRINTYHITKADGSTKRYTLMINLLENIDKEDLEALWKLVKDKHRNTRPEEGYERVLLGDLKVMFKPGIESEVCRQLQRYDGVHFVRFKNLHIFMLVDKAYPLTPAIITKMLERKLQADQ</sequence>
<name>A0A6L2JFV6_TANCI</name>
<feature type="region of interest" description="Disordered" evidence="1">
    <location>
        <begin position="226"/>
        <end position="249"/>
    </location>
</feature>
<evidence type="ECO:0000256" key="1">
    <source>
        <dbReference type="SAM" id="MobiDB-lite"/>
    </source>
</evidence>
<feature type="compositionally biased region" description="Basic and acidic residues" evidence="1">
    <location>
        <begin position="296"/>
        <end position="312"/>
    </location>
</feature>
<dbReference type="EMBL" id="BKCJ010000717">
    <property type="protein sequence ID" value="GEU35659.1"/>
    <property type="molecule type" value="Genomic_DNA"/>
</dbReference>
<proteinExistence type="predicted"/>
<protein>
    <submittedName>
        <fullName evidence="2">Uncharacterized protein</fullName>
    </submittedName>
</protein>